<dbReference type="PROSITE" id="PS50835">
    <property type="entry name" value="IG_LIKE"/>
    <property type="match status" value="1"/>
</dbReference>
<feature type="transmembrane region" description="Helical" evidence="2">
    <location>
        <begin position="12"/>
        <end position="31"/>
    </location>
</feature>
<evidence type="ECO:0000313" key="5">
    <source>
        <dbReference type="Proteomes" id="UP000639338"/>
    </source>
</evidence>
<dbReference type="InterPro" id="IPR013162">
    <property type="entry name" value="CD80_C2-set"/>
</dbReference>
<feature type="domain" description="Ig-like" evidence="3">
    <location>
        <begin position="135"/>
        <end position="245"/>
    </location>
</feature>
<comment type="caution">
    <text evidence="4">The sequence shown here is derived from an EMBL/GenBank/DDBJ whole genome shotgun (WGS) entry which is preliminary data.</text>
</comment>
<organism evidence="4 5">
    <name type="scientific">Aphidius gifuensis</name>
    <name type="common">Parasitoid wasp</name>
    <dbReference type="NCBI Taxonomy" id="684658"/>
    <lineage>
        <taxon>Eukaryota</taxon>
        <taxon>Metazoa</taxon>
        <taxon>Ecdysozoa</taxon>
        <taxon>Arthropoda</taxon>
        <taxon>Hexapoda</taxon>
        <taxon>Insecta</taxon>
        <taxon>Pterygota</taxon>
        <taxon>Neoptera</taxon>
        <taxon>Endopterygota</taxon>
        <taxon>Hymenoptera</taxon>
        <taxon>Apocrita</taxon>
        <taxon>Ichneumonoidea</taxon>
        <taxon>Braconidae</taxon>
        <taxon>Aphidiinae</taxon>
        <taxon>Aphidius</taxon>
    </lineage>
</organism>
<dbReference type="EMBL" id="JACMRX010000006">
    <property type="protein sequence ID" value="KAF7988173.1"/>
    <property type="molecule type" value="Genomic_DNA"/>
</dbReference>
<dbReference type="OrthoDB" id="8915289at2759"/>
<dbReference type="InterPro" id="IPR007110">
    <property type="entry name" value="Ig-like_dom"/>
</dbReference>
<evidence type="ECO:0000256" key="2">
    <source>
        <dbReference type="SAM" id="Phobius"/>
    </source>
</evidence>
<dbReference type="InterPro" id="IPR036179">
    <property type="entry name" value="Ig-like_dom_sf"/>
</dbReference>
<dbReference type="SUPFAM" id="SSF48726">
    <property type="entry name" value="Immunoglobulin"/>
    <property type="match status" value="2"/>
</dbReference>
<proteinExistence type="predicted"/>
<gene>
    <name evidence="4" type="ORF">HCN44_007667</name>
</gene>
<keyword evidence="2" id="KW-0812">Transmembrane</keyword>
<protein>
    <recommendedName>
        <fullName evidence="3">Ig-like domain-containing protein</fullName>
    </recommendedName>
</protein>
<dbReference type="InterPro" id="IPR013783">
    <property type="entry name" value="Ig-like_fold"/>
</dbReference>
<accession>A0A835CNI6</accession>
<dbReference type="AlphaFoldDB" id="A0A835CNI6"/>
<reference evidence="4 5" key="1">
    <citation type="submission" date="2020-08" db="EMBL/GenBank/DDBJ databases">
        <title>Aphidius gifuensis genome sequencing and assembly.</title>
        <authorList>
            <person name="Du Z."/>
        </authorList>
    </citation>
    <scope>NUCLEOTIDE SEQUENCE [LARGE SCALE GENOMIC DNA]</scope>
    <source>
        <strain evidence="4">YNYX2018</strain>
        <tissue evidence="4">Adults</tissue>
    </source>
</reference>
<keyword evidence="1" id="KW-1015">Disulfide bond</keyword>
<name>A0A835CNI6_APHGI</name>
<dbReference type="PANTHER" id="PTHR21261">
    <property type="entry name" value="BEAT PROTEIN"/>
    <property type="match status" value="1"/>
</dbReference>
<keyword evidence="2" id="KW-1133">Transmembrane helix</keyword>
<dbReference type="Proteomes" id="UP000639338">
    <property type="component" value="Unassembled WGS sequence"/>
</dbReference>
<keyword evidence="2" id="KW-0472">Membrane</keyword>
<sequence>MSRPQAEWKKIIFIYILQLFSYATLDVQLVAPRYIKFGANATLLCNHTAEFDDLHKIEFKKDGKKILEYIRDRKDPFRESPPPGISHLEHTLDGKTIKLVGIRFDAAGEYSCLVSTTYPIYTESSEEEKLQVIVPQLDNPHIFFKQAVYTVGEVLEANCTSSPAYPAPHLTWLINGKEVDMTRVTSFPHRHIDQHLMSATSKLSIEVSNLHVGENGVLEIACQATIPDFLRRQTQYADIKTKTVTVDITVATTPTSSSSSSSTTTTTLNPNLPRGLLPIFMLCVLSTMHKINPF</sequence>
<dbReference type="Gene3D" id="2.60.40.10">
    <property type="entry name" value="Immunoglobulins"/>
    <property type="match status" value="1"/>
</dbReference>
<evidence type="ECO:0000256" key="1">
    <source>
        <dbReference type="ARBA" id="ARBA00023157"/>
    </source>
</evidence>
<dbReference type="PANTHER" id="PTHR21261:SF3">
    <property type="entry name" value="BEATEN PATH VII"/>
    <property type="match status" value="1"/>
</dbReference>
<dbReference type="Pfam" id="PF08205">
    <property type="entry name" value="C2-set_2"/>
    <property type="match status" value="1"/>
</dbReference>
<keyword evidence="5" id="KW-1185">Reference proteome</keyword>
<evidence type="ECO:0000313" key="4">
    <source>
        <dbReference type="EMBL" id="KAF7988173.1"/>
    </source>
</evidence>
<evidence type="ECO:0000259" key="3">
    <source>
        <dbReference type="PROSITE" id="PS50835"/>
    </source>
</evidence>